<dbReference type="EMBL" id="CP029347">
    <property type="protein sequence ID" value="AWL11885.1"/>
    <property type="molecule type" value="Genomic_DNA"/>
</dbReference>
<name>A0A2S2E2L4_9ALTE</name>
<protein>
    <submittedName>
        <fullName evidence="1">Uncharacterized protein</fullName>
    </submittedName>
</protein>
<dbReference type="AlphaFoldDB" id="A0A2S2E2L4"/>
<keyword evidence="2" id="KW-1185">Reference proteome</keyword>
<dbReference type="Proteomes" id="UP000245728">
    <property type="component" value="Chromosome"/>
</dbReference>
<reference evidence="1 2" key="1">
    <citation type="submission" date="2018-05" db="EMBL/GenBank/DDBJ databases">
        <title>Salinimonas sp. HMF8227 Genome sequencing and assembly.</title>
        <authorList>
            <person name="Kang H."/>
            <person name="Kang J."/>
            <person name="Cha I."/>
            <person name="Kim H."/>
            <person name="Joh K."/>
        </authorList>
    </citation>
    <scope>NUCLEOTIDE SEQUENCE [LARGE SCALE GENOMIC DNA]</scope>
    <source>
        <strain evidence="1 2">HMF8227</strain>
    </source>
</reference>
<dbReference type="OrthoDB" id="6238772at2"/>
<proteinExistence type="predicted"/>
<dbReference type="RefSeq" id="WP_109339501.1">
    <property type="nucleotide sequence ID" value="NZ_CP029347.1"/>
</dbReference>
<organism evidence="1 2">
    <name type="scientific">Saliniradius amylolyticus</name>
    <dbReference type="NCBI Taxonomy" id="2183582"/>
    <lineage>
        <taxon>Bacteria</taxon>
        <taxon>Pseudomonadati</taxon>
        <taxon>Pseudomonadota</taxon>
        <taxon>Gammaproteobacteria</taxon>
        <taxon>Alteromonadales</taxon>
        <taxon>Alteromonadaceae</taxon>
        <taxon>Saliniradius</taxon>
    </lineage>
</organism>
<evidence type="ECO:0000313" key="1">
    <source>
        <dbReference type="EMBL" id="AWL11885.1"/>
    </source>
</evidence>
<evidence type="ECO:0000313" key="2">
    <source>
        <dbReference type="Proteomes" id="UP000245728"/>
    </source>
</evidence>
<sequence length="101" mass="12128">MKSLIDIHVVLATQDDMQFWDEEAEDAADRLNEMLHYLYQQVDEDIPVPRLELMLQKVWENWHQDPHLIDSDVTELFDWVDHMLATWEDDDSDNLNHQPEP</sequence>
<dbReference type="KEGG" id="salh:HMF8227_01410"/>
<gene>
    <name evidence="1" type="ORF">HMF8227_01410</name>
</gene>
<accession>A0A2S2E2L4</accession>